<dbReference type="InterPro" id="IPR027417">
    <property type="entry name" value="P-loop_NTPase"/>
</dbReference>
<evidence type="ECO:0000313" key="4">
    <source>
        <dbReference type="EMBL" id="SLN68073.1"/>
    </source>
</evidence>
<protein>
    <submittedName>
        <fullName evidence="4">Sulfotransferase domain protein</fullName>
    </submittedName>
</protein>
<name>A0A1Y5TR18_9RHOB</name>
<dbReference type="Pfam" id="PF00685">
    <property type="entry name" value="Sulfotransfer_1"/>
    <property type="match status" value="1"/>
</dbReference>
<dbReference type="AlphaFoldDB" id="A0A1Y5TR18"/>
<keyword evidence="2" id="KW-0325">Glycoprotein</keyword>
<evidence type="ECO:0000256" key="1">
    <source>
        <dbReference type="ARBA" id="ARBA00022679"/>
    </source>
</evidence>
<accession>A0A1Y5TR18</accession>
<keyword evidence="1 4" id="KW-0808">Transferase</keyword>
<dbReference type="InterPro" id="IPR000863">
    <property type="entry name" value="Sulfotransferase_dom"/>
</dbReference>
<dbReference type="Gene3D" id="3.40.50.300">
    <property type="entry name" value="P-loop containing nucleotide triphosphate hydrolases"/>
    <property type="match status" value="1"/>
</dbReference>
<dbReference type="PANTHER" id="PTHR10605">
    <property type="entry name" value="HEPARAN SULFATE SULFOTRANSFERASE"/>
    <property type="match status" value="1"/>
</dbReference>
<sequence length="277" mass="31674">MPDPNFIVIGAPKAGTTSLCNYLAGHEQVYLYENKETQFFSGKYDRGFAWYQSLFNGARDNQVIGEGTPGYALGPNTGQVAKRIHDHLPKVKLIYMVRDPIERIKSHYAQGLANGFPDIGLSKAVFERQNLIEASRYQARLNDYLAFFPREQIHIIMFDDLIADQKKTISACLKFLGLPPAEQVELAKRGARETRARDGVSLSLLKRTKPFEVLRPLIPNRIVEKVRPYFKEKINLDKIDLSLSDAAFEHIKKELQEETVQFLKNMGRPKNLWTFTN</sequence>
<gene>
    <name evidence="4" type="ORF">PEL8287_03775</name>
</gene>
<keyword evidence="5" id="KW-1185">Reference proteome</keyword>
<proteinExistence type="predicted"/>
<reference evidence="4 5" key="1">
    <citation type="submission" date="2017-03" db="EMBL/GenBank/DDBJ databases">
        <authorList>
            <person name="Afonso C.L."/>
            <person name="Miller P.J."/>
            <person name="Scott M.A."/>
            <person name="Spackman E."/>
            <person name="Goraichik I."/>
            <person name="Dimitrov K.M."/>
            <person name="Suarez D.L."/>
            <person name="Swayne D.E."/>
        </authorList>
    </citation>
    <scope>NUCLEOTIDE SEQUENCE [LARGE SCALE GENOMIC DNA]</scope>
    <source>
        <strain evidence="4 5">CECT 8287</strain>
    </source>
</reference>
<dbReference type="SUPFAM" id="SSF52540">
    <property type="entry name" value="P-loop containing nucleoside triphosphate hydrolases"/>
    <property type="match status" value="1"/>
</dbReference>
<dbReference type="InterPro" id="IPR037359">
    <property type="entry name" value="NST/OST"/>
</dbReference>
<dbReference type="GO" id="GO:0008146">
    <property type="term" value="F:sulfotransferase activity"/>
    <property type="evidence" value="ECO:0007669"/>
    <property type="project" value="InterPro"/>
</dbReference>
<dbReference type="OrthoDB" id="981508at2"/>
<dbReference type="PANTHER" id="PTHR10605:SF56">
    <property type="entry name" value="BIFUNCTIONAL HEPARAN SULFATE N-DEACETYLASE_N-SULFOTRANSFERASE"/>
    <property type="match status" value="1"/>
</dbReference>
<evidence type="ECO:0000256" key="2">
    <source>
        <dbReference type="ARBA" id="ARBA00023180"/>
    </source>
</evidence>
<feature type="domain" description="Sulfotransferase" evidence="3">
    <location>
        <begin position="3"/>
        <end position="231"/>
    </location>
</feature>
<dbReference type="Proteomes" id="UP000193827">
    <property type="component" value="Unassembled WGS sequence"/>
</dbReference>
<dbReference type="EMBL" id="FWFL01000015">
    <property type="protein sequence ID" value="SLN68073.1"/>
    <property type="molecule type" value="Genomic_DNA"/>
</dbReference>
<evidence type="ECO:0000313" key="5">
    <source>
        <dbReference type="Proteomes" id="UP000193827"/>
    </source>
</evidence>
<evidence type="ECO:0000259" key="3">
    <source>
        <dbReference type="Pfam" id="PF00685"/>
    </source>
</evidence>
<organism evidence="4 5">
    <name type="scientific">Roseovarius litorisediminis</name>
    <dbReference type="NCBI Taxonomy" id="1312363"/>
    <lineage>
        <taxon>Bacteria</taxon>
        <taxon>Pseudomonadati</taxon>
        <taxon>Pseudomonadota</taxon>
        <taxon>Alphaproteobacteria</taxon>
        <taxon>Rhodobacterales</taxon>
        <taxon>Roseobacteraceae</taxon>
        <taxon>Roseovarius</taxon>
    </lineage>
</organism>
<dbReference type="RefSeq" id="WP_085893973.1">
    <property type="nucleotide sequence ID" value="NZ_FWFL01000015.1"/>
</dbReference>